<keyword evidence="1" id="KW-1133">Transmembrane helix</keyword>
<evidence type="ECO:0000256" key="1">
    <source>
        <dbReference type="SAM" id="Phobius"/>
    </source>
</evidence>
<protein>
    <submittedName>
        <fullName evidence="2">Uncharacterized protein</fullName>
    </submittedName>
</protein>
<evidence type="ECO:0000313" key="2">
    <source>
        <dbReference type="EMBL" id="KUG04026.1"/>
    </source>
</evidence>
<dbReference type="EMBL" id="LNQE01001861">
    <property type="protein sequence ID" value="KUG04026.1"/>
    <property type="molecule type" value="Genomic_DNA"/>
</dbReference>
<sequence>MREHFVYNESGAGFWVLLLLVILYSKNRFYDFIYQVQ</sequence>
<proteinExistence type="predicted"/>
<feature type="transmembrane region" description="Helical" evidence="1">
    <location>
        <begin position="6"/>
        <end position="24"/>
    </location>
</feature>
<accession>A0A0W8E5S2</accession>
<comment type="caution">
    <text evidence="2">The sequence shown here is derived from an EMBL/GenBank/DDBJ whole genome shotgun (WGS) entry which is preliminary data.</text>
</comment>
<keyword evidence="1" id="KW-0812">Transmembrane</keyword>
<organism evidence="2">
    <name type="scientific">hydrocarbon metagenome</name>
    <dbReference type="NCBI Taxonomy" id="938273"/>
    <lineage>
        <taxon>unclassified sequences</taxon>
        <taxon>metagenomes</taxon>
        <taxon>ecological metagenomes</taxon>
    </lineage>
</organism>
<reference evidence="2" key="1">
    <citation type="journal article" date="2015" name="Proc. Natl. Acad. Sci. U.S.A.">
        <title>Networks of energetic and metabolic interactions define dynamics in microbial communities.</title>
        <authorList>
            <person name="Embree M."/>
            <person name="Liu J.K."/>
            <person name="Al-Bassam M.M."/>
            <person name="Zengler K."/>
        </authorList>
    </citation>
    <scope>NUCLEOTIDE SEQUENCE</scope>
</reference>
<dbReference type="AlphaFoldDB" id="A0A0W8E5S2"/>
<gene>
    <name evidence="2" type="ORF">ASZ90_018552</name>
</gene>
<name>A0A0W8E5S2_9ZZZZ</name>
<keyword evidence="1" id="KW-0472">Membrane</keyword>